<evidence type="ECO:0000313" key="3">
    <source>
        <dbReference type="Proteomes" id="UP000077037"/>
    </source>
</evidence>
<gene>
    <name evidence="2" type="ORF">SAMEA1982600_02057</name>
</gene>
<feature type="chain" id="PRO_5007614706" evidence="1">
    <location>
        <begin position="24"/>
        <end position="130"/>
    </location>
</feature>
<dbReference type="Proteomes" id="UP000077037">
    <property type="component" value="Unassembled WGS sequence"/>
</dbReference>
<dbReference type="PROSITE" id="PS51257">
    <property type="entry name" value="PROKAR_LIPOPROTEIN"/>
    <property type="match status" value="1"/>
</dbReference>
<accession>A0A157NXV1</accession>
<sequence length="130" mass="14304">MQVRSGLLAAVILLAGCAANNQTAPAPVVLTQEARDQMQQVRDAYNAGRYGDVIRQVATSDVLHQSTTEVRIEALKLQSFSYCLTDYRQLCEDGFRRILAIDPNFTLAPNEAGHPQWGPVFRQAKGTQNG</sequence>
<organism evidence="2 3">
    <name type="scientific">Bordetella ansorpii</name>
    <dbReference type="NCBI Taxonomy" id="288768"/>
    <lineage>
        <taxon>Bacteria</taxon>
        <taxon>Pseudomonadati</taxon>
        <taxon>Pseudomonadota</taxon>
        <taxon>Betaproteobacteria</taxon>
        <taxon>Burkholderiales</taxon>
        <taxon>Alcaligenaceae</taxon>
        <taxon>Bordetella</taxon>
    </lineage>
</organism>
<keyword evidence="1" id="KW-0732">Signal</keyword>
<dbReference type="EMBL" id="FKBS01000014">
    <property type="protein sequence ID" value="SAI26125.1"/>
    <property type="molecule type" value="Genomic_DNA"/>
</dbReference>
<dbReference type="AlphaFoldDB" id="A0A157NXV1"/>
<reference evidence="2 3" key="1">
    <citation type="submission" date="2016-03" db="EMBL/GenBank/DDBJ databases">
        <authorList>
            <consortium name="Pathogen Informatics"/>
        </authorList>
    </citation>
    <scope>NUCLEOTIDE SEQUENCE [LARGE SCALE GENOMIC DNA]</scope>
    <source>
        <strain evidence="2 3">NCTC13364</strain>
    </source>
</reference>
<keyword evidence="2" id="KW-0449">Lipoprotein</keyword>
<evidence type="ECO:0000256" key="1">
    <source>
        <dbReference type="SAM" id="SignalP"/>
    </source>
</evidence>
<feature type="signal peptide" evidence="1">
    <location>
        <begin position="1"/>
        <end position="23"/>
    </location>
</feature>
<dbReference type="InterPro" id="IPR047780">
    <property type="entry name" value="TssQ-like"/>
</dbReference>
<dbReference type="NCBIfam" id="NF038027">
    <property type="entry name" value="TssQ_fam"/>
    <property type="match status" value="1"/>
</dbReference>
<name>A0A157NXV1_9BORD</name>
<evidence type="ECO:0000313" key="2">
    <source>
        <dbReference type="EMBL" id="SAI26125.1"/>
    </source>
</evidence>
<protein>
    <submittedName>
        <fullName evidence="2">Lipoprotein</fullName>
    </submittedName>
</protein>
<proteinExistence type="predicted"/>